<dbReference type="GO" id="GO:0046872">
    <property type="term" value="F:metal ion binding"/>
    <property type="evidence" value="ECO:0007669"/>
    <property type="project" value="UniProtKB-KW"/>
</dbReference>
<keyword evidence="3" id="KW-0479">Metal-binding</keyword>
<comment type="similarity">
    <text evidence="7">Belongs to the exonuclease superfamily. TREX family.</text>
</comment>
<dbReference type="GO" id="GO:0003676">
    <property type="term" value="F:nucleic acid binding"/>
    <property type="evidence" value="ECO:0007669"/>
    <property type="project" value="InterPro"/>
</dbReference>
<evidence type="ECO:0000313" key="9">
    <source>
        <dbReference type="EMBL" id="KAK7850820.1"/>
    </source>
</evidence>
<dbReference type="SMART" id="SM00479">
    <property type="entry name" value="EXOIII"/>
    <property type="match status" value="1"/>
</dbReference>
<evidence type="ECO:0000256" key="1">
    <source>
        <dbReference type="ARBA" id="ARBA00001946"/>
    </source>
</evidence>
<dbReference type="InterPro" id="IPR036397">
    <property type="entry name" value="RNaseH_sf"/>
</dbReference>
<dbReference type="PANTHER" id="PTHR13058">
    <property type="entry name" value="THREE PRIME REPAIR EXONUCLEASE 1, 2"/>
    <property type="match status" value="1"/>
</dbReference>
<dbReference type="GO" id="GO:0008296">
    <property type="term" value="F:3'-5'-DNA exonuclease activity"/>
    <property type="evidence" value="ECO:0007669"/>
    <property type="project" value="TreeGrafter"/>
</dbReference>
<accession>A0AAW0LH18</accession>
<keyword evidence="2" id="KW-0540">Nuclease</keyword>
<dbReference type="Proteomes" id="UP000237347">
    <property type="component" value="Unassembled WGS sequence"/>
</dbReference>
<dbReference type="CDD" id="cd06127">
    <property type="entry name" value="DEDDh"/>
    <property type="match status" value="1"/>
</dbReference>
<evidence type="ECO:0000256" key="6">
    <source>
        <dbReference type="ARBA" id="ARBA00022842"/>
    </source>
</evidence>
<evidence type="ECO:0000313" key="10">
    <source>
        <dbReference type="Proteomes" id="UP000237347"/>
    </source>
</evidence>
<evidence type="ECO:0000259" key="8">
    <source>
        <dbReference type="SMART" id="SM00479"/>
    </source>
</evidence>
<dbReference type="SUPFAM" id="SSF53098">
    <property type="entry name" value="Ribonuclease H-like"/>
    <property type="match status" value="1"/>
</dbReference>
<evidence type="ECO:0000256" key="3">
    <source>
        <dbReference type="ARBA" id="ARBA00022723"/>
    </source>
</evidence>
<comment type="cofactor">
    <cofactor evidence="1">
        <name>Mg(2+)</name>
        <dbReference type="ChEBI" id="CHEBI:18420"/>
    </cofactor>
</comment>
<reference evidence="9 10" key="1">
    <citation type="journal article" date="2018" name="Sci. Data">
        <title>The draft genome sequence of cork oak.</title>
        <authorList>
            <person name="Ramos A.M."/>
            <person name="Usie A."/>
            <person name="Barbosa P."/>
            <person name="Barros P.M."/>
            <person name="Capote T."/>
            <person name="Chaves I."/>
            <person name="Simoes F."/>
            <person name="Abreu I."/>
            <person name="Carrasquinho I."/>
            <person name="Faro C."/>
            <person name="Guimaraes J.B."/>
            <person name="Mendonca D."/>
            <person name="Nobrega F."/>
            <person name="Rodrigues L."/>
            <person name="Saibo N.J.M."/>
            <person name="Varela M.C."/>
            <person name="Egas C."/>
            <person name="Matos J."/>
            <person name="Miguel C.M."/>
            <person name="Oliveira M.M."/>
            <person name="Ricardo C.P."/>
            <person name="Goncalves S."/>
        </authorList>
    </citation>
    <scope>NUCLEOTIDE SEQUENCE [LARGE SCALE GENOMIC DNA]</scope>
    <source>
        <strain evidence="10">cv. HL8</strain>
    </source>
</reference>
<dbReference type="AlphaFoldDB" id="A0AAW0LH18"/>
<dbReference type="PANTHER" id="PTHR13058:SF19">
    <property type="entry name" value="LD40940P"/>
    <property type="match status" value="1"/>
</dbReference>
<feature type="domain" description="Exonuclease" evidence="8">
    <location>
        <begin position="3"/>
        <end position="137"/>
    </location>
</feature>
<dbReference type="EMBL" id="PKMF04000095">
    <property type="protein sequence ID" value="KAK7850820.1"/>
    <property type="molecule type" value="Genomic_DNA"/>
</dbReference>
<name>A0AAW0LH18_QUESU</name>
<evidence type="ECO:0000256" key="5">
    <source>
        <dbReference type="ARBA" id="ARBA00022839"/>
    </source>
</evidence>
<dbReference type="Gene3D" id="3.30.420.10">
    <property type="entry name" value="Ribonuclease H-like superfamily/Ribonuclease H"/>
    <property type="match status" value="1"/>
</dbReference>
<proteinExistence type="inferred from homology"/>
<dbReference type="GO" id="GO:0005737">
    <property type="term" value="C:cytoplasm"/>
    <property type="evidence" value="ECO:0007669"/>
    <property type="project" value="TreeGrafter"/>
</dbReference>
<sequence>RENERIIEIALRDLEGGENSTFQTLVNPQCFVPNSHVHGITTRMVNKPDDLIPILLLFVRSRQKPGEYVVLAAHNARSFDVPFLRSGFTRCKAEFPSNWLFVDALTLAREKSTLISLQALRQSFEILFTGIANRAMATCF</sequence>
<feature type="non-terminal residue" evidence="9">
    <location>
        <position position="1"/>
    </location>
</feature>
<dbReference type="InterPro" id="IPR040393">
    <property type="entry name" value="TREX1/2"/>
</dbReference>
<organism evidence="9 10">
    <name type="scientific">Quercus suber</name>
    <name type="common">Cork oak</name>
    <dbReference type="NCBI Taxonomy" id="58331"/>
    <lineage>
        <taxon>Eukaryota</taxon>
        <taxon>Viridiplantae</taxon>
        <taxon>Streptophyta</taxon>
        <taxon>Embryophyta</taxon>
        <taxon>Tracheophyta</taxon>
        <taxon>Spermatophyta</taxon>
        <taxon>Magnoliopsida</taxon>
        <taxon>eudicotyledons</taxon>
        <taxon>Gunneridae</taxon>
        <taxon>Pentapetalae</taxon>
        <taxon>rosids</taxon>
        <taxon>fabids</taxon>
        <taxon>Fagales</taxon>
        <taxon>Fagaceae</taxon>
        <taxon>Quercus</taxon>
    </lineage>
</organism>
<dbReference type="Pfam" id="PF00929">
    <property type="entry name" value="RNase_T"/>
    <property type="match status" value="1"/>
</dbReference>
<dbReference type="GO" id="GO:0006308">
    <property type="term" value="P:DNA catabolic process"/>
    <property type="evidence" value="ECO:0007669"/>
    <property type="project" value="TreeGrafter"/>
</dbReference>
<dbReference type="InterPro" id="IPR013520">
    <property type="entry name" value="Ribonucl_H"/>
</dbReference>
<evidence type="ECO:0000256" key="4">
    <source>
        <dbReference type="ARBA" id="ARBA00022801"/>
    </source>
</evidence>
<keyword evidence="5 9" id="KW-0269">Exonuclease</keyword>
<keyword evidence="6" id="KW-0460">Magnesium</keyword>
<evidence type="ECO:0000256" key="7">
    <source>
        <dbReference type="ARBA" id="ARBA00025769"/>
    </source>
</evidence>
<keyword evidence="10" id="KW-1185">Reference proteome</keyword>
<dbReference type="InterPro" id="IPR012337">
    <property type="entry name" value="RNaseH-like_sf"/>
</dbReference>
<gene>
    <name evidence="9" type="primary">DPD1_2</name>
    <name evidence="9" type="ORF">CFP56_043644</name>
</gene>
<keyword evidence="4" id="KW-0378">Hydrolase</keyword>
<protein>
    <submittedName>
        <fullName evidence="9">Exonuclease dpd1</fullName>
    </submittedName>
</protein>
<evidence type="ECO:0000256" key="2">
    <source>
        <dbReference type="ARBA" id="ARBA00022722"/>
    </source>
</evidence>
<comment type="caution">
    <text evidence="9">The sequence shown here is derived from an EMBL/GenBank/DDBJ whole genome shotgun (WGS) entry which is preliminary data.</text>
</comment>